<reference evidence="1 2" key="1">
    <citation type="journal article" date="2009" name="Stand. Genomic Sci.">
        <title>Complete genome sequence of Capnocytophaga ochracea type strain (VPI 2845).</title>
        <authorList>
            <person name="Mavrommatis K."/>
            <person name="Gronow S."/>
            <person name="Saunders E."/>
            <person name="Land M."/>
            <person name="Lapidus A."/>
            <person name="Copeland A."/>
            <person name="Glavina Del Rio T."/>
            <person name="Nolan M."/>
            <person name="Lucas S."/>
            <person name="Chen F."/>
            <person name="Tice H."/>
            <person name="Cheng J.F."/>
            <person name="Bruce D."/>
            <person name="Goodwin L."/>
            <person name="Pitluck S."/>
            <person name="Pati A."/>
            <person name="Ivanova N."/>
            <person name="Chen A."/>
            <person name="Palaniappan K."/>
            <person name="Chain P."/>
            <person name="Hauser L."/>
            <person name="Chang Y.J."/>
            <person name="Jeffries C.D."/>
            <person name="Brettin T."/>
            <person name="Detter J.C."/>
            <person name="Han C."/>
            <person name="Bristow J."/>
            <person name="Goker M."/>
            <person name="Rohde M."/>
            <person name="Eisen J.A."/>
            <person name="Markowitz V."/>
            <person name="Kyrpides N.C."/>
            <person name="Klenk H.P."/>
            <person name="Hugenholtz P."/>
        </authorList>
    </citation>
    <scope>NUCLEOTIDE SEQUENCE [LARGE SCALE GENOMIC DNA]</scope>
    <source>
        <strain evidence="2">ATCC 27872 / DSM 7271 / JCM 12966 / VPI 2845</strain>
    </source>
</reference>
<dbReference type="STRING" id="521097.Coch_1279"/>
<evidence type="ECO:0000313" key="1">
    <source>
        <dbReference type="EMBL" id="ACU92827.1"/>
    </source>
</evidence>
<evidence type="ECO:0000313" key="2">
    <source>
        <dbReference type="Proteomes" id="UP000006650"/>
    </source>
</evidence>
<organism evidence="1 2">
    <name type="scientific">Capnocytophaga ochracea (strain ATCC 27872 / DSM 7271 / CCUG 9716 / JCM 12966 / NCTC 12371 / SS31 / VPI 2845)</name>
    <name type="common">Bacteroides ochraceus</name>
    <dbReference type="NCBI Taxonomy" id="521097"/>
    <lineage>
        <taxon>Bacteria</taxon>
        <taxon>Pseudomonadati</taxon>
        <taxon>Bacteroidota</taxon>
        <taxon>Flavobacteriia</taxon>
        <taxon>Flavobacteriales</taxon>
        <taxon>Flavobacteriaceae</taxon>
        <taxon>Capnocytophaga</taxon>
    </lineage>
</organism>
<protein>
    <submittedName>
        <fullName evidence="1">Uncharacterized protein</fullName>
    </submittedName>
</protein>
<gene>
    <name evidence="1" type="ordered locus">Coch_1279</name>
</gene>
<sequence>MTESLLFTSEEIELNPRASWGELLQITFVNKKQYFSISRLAYEEELYFEYNEQTHYIYALCQDVVFELKANALHIHITKKLKGNCPFSTITIQLPSFSVDLEEVLQELKKKVR</sequence>
<dbReference type="GeneID" id="29675199"/>
<proteinExistence type="predicted"/>
<accession>C7M5C4</accession>
<dbReference type="RefSeq" id="WP_015782433.1">
    <property type="nucleotide sequence ID" value="NC_013162.1"/>
</dbReference>
<dbReference type="KEGG" id="coc:Coch_1279"/>
<dbReference type="AlphaFoldDB" id="C7M5C4"/>
<dbReference type="eggNOG" id="ENOG502ZTFT">
    <property type="taxonomic scope" value="Bacteria"/>
</dbReference>
<dbReference type="Proteomes" id="UP000006650">
    <property type="component" value="Chromosome"/>
</dbReference>
<dbReference type="HOGENOM" id="CLU_2094634_0_0_10"/>
<dbReference type="EMBL" id="CP001632">
    <property type="protein sequence ID" value="ACU92827.1"/>
    <property type="molecule type" value="Genomic_DNA"/>
</dbReference>
<keyword evidence="2" id="KW-1185">Reference proteome</keyword>
<name>C7M5C4_CAPOD</name>